<dbReference type="Proteomes" id="UP001213000">
    <property type="component" value="Unassembled WGS sequence"/>
</dbReference>
<accession>A0AAD5VRT8</accession>
<dbReference type="Gene3D" id="2.40.70.10">
    <property type="entry name" value="Acid Proteases"/>
    <property type="match status" value="1"/>
</dbReference>
<protein>
    <submittedName>
        <fullName evidence="2">Uncharacterized protein</fullName>
    </submittedName>
</protein>
<dbReference type="InterPro" id="IPR021109">
    <property type="entry name" value="Peptidase_aspartic_dom_sf"/>
</dbReference>
<feature type="region of interest" description="Disordered" evidence="1">
    <location>
        <begin position="131"/>
        <end position="154"/>
    </location>
</feature>
<organism evidence="2 3">
    <name type="scientific">Leucocoprinus birnbaumii</name>
    <dbReference type="NCBI Taxonomy" id="56174"/>
    <lineage>
        <taxon>Eukaryota</taxon>
        <taxon>Fungi</taxon>
        <taxon>Dikarya</taxon>
        <taxon>Basidiomycota</taxon>
        <taxon>Agaricomycotina</taxon>
        <taxon>Agaricomycetes</taxon>
        <taxon>Agaricomycetidae</taxon>
        <taxon>Agaricales</taxon>
        <taxon>Agaricineae</taxon>
        <taxon>Agaricaceae</taxon>
        <taxon>Leucocoprinus</taxon>
    </lineage>
</organism>
<keyword evidence="3" id="KW-1185">Reference proteome</keyword>
<evidence type="ECO:0000256" key="1">
    <source>
        <dbReference type="SAM" id="MobiDB-lite"/>
    </source>
</evidence>
<dbReference type="AlphaFoldDB" id="A0AAD5VRT8"/>
<feature type="compositionally biased region" description="Acidic residues" evidence="1">
    <location>
        <begin position="132"/>
        <end position="146"/>
    </location>
</feature>
<gene>
    <name evidence="2" type="ORF">NP233_g5992</name>
</gene>
<sequence length="585" mass="66492">MTHLRVRHWAHSSLVDANAETSNVSEVSLETRTDNWPIRTGIASLNKKRKDYEQRTSASGAKSRSGLPGHRTVNNIEVSAIQQAEDLRQLAETTECANLIELSMLDFGDYDGDASYFTHLFDDITLPVAEPEPVDPDVVSDNDTQSDQDKALEPTGIRLDVRDQKALESLRVDPPMSTADKVTEWFAKFEDEPFPSEGDFYNPKGVGAHKFHYSKVDAHAHKYMDQLMDKQRDEIGLGTNLEYFNDPTLANVENILNMRHSHHIFECPDDFIHVVEPLHFSVHWNLLNEKFNVVNWVEKQHYKLTQRSIPKPENIMKDIRTLFDTSRNPHSAATEVHESLDMMGIDLEAYGQQVEAGMYPSIQRNSTIPRDISRVIPRPIVVVVKVNGHPCCALIDTGSMGDFISTTIAQQLNVPKFELIKAIPKLNYESEFDVMNLANYDIVLGTPFLYQHKVSICMEPPAVVIDSKESIPLKGPRIAKMSSRVMTTYEDKLEEVKSGLFNYAKKVCRNGLETPLPPLREINHEIPLINPDAKYSWHPSCCPDALHQHFVTRLLCLIKNYLIRAFCNIFNLHNPKISIEPYAIH</sequence>
<evidence type="ECO:0000313" key="2">
    <source>
        <dbReference type="EMBL" id="KAJ3568022.1"/>
    </source>
</evidence>
<name>A0AAD5VRT8_9AGAR</name>
<dbReference type="CDD" id="cd00303">
    <property type="entry name" value="retropepsin_like"/>
    <property type="match status" value="1"/>
</dbReference>
<dbReference type="EMBL" id="JANIEX010000372">
    <property type="protein sequence ID" value="KAJ3568022.1"/>
    <property type="molecule type" value="Genomic_DNA"/>
</dbReference>
<reference evidence="2" key="1">
    <citation type="submission" date="2022-07" db="EMBL/GenBank/DDBJ databases">
        <title>Genome Sequence of Leucocoprinus birnbaumii.</title>
        <authorList>
            <person name="Buettner E."/>
        </authorList>
    </citation>
    <scope>NUCLEOTIDE SEQUENCE</scope>
    <source>
        <strain evidence="2">VT141</strain>
    </source>
</reference>
<proteinExistence type="predicted"/>
<feature type="region of interest" description="Disordered" evidence="1">
    <location>
        <begin position="47"/>
        <end position="71"/>
    </location>
</feature>
<comment type="caution">
    <text evidence="2">The sequence shown here is derived from an EMBL/GenBank/DDBJ whole genome shotgun (WGS) entry which is preliminary data.</text>
</comment>
<evidence type="ECO:0000313" key="3">
    <source>
        <dbReference type="Proteomes" id="UP001213000"/>
    </source>
</evidence>
<dbReference type="SUPFAM" id="SSF50630">
    <property type="entry name" value="Acid proteases"/>
    <property type="match status" value="1"/>
</dbReference>